<organism evidence="2 3">
    <name type="scientific">Evansella caseinilytica</name>
    <dbReference type="NCBI Taxonomy" id="1503961"/>
    <lineage>
        <taxon>Bacteria</taxon>
        <taxon>Bacillati</taxon>
        <taxon>Bacillota</taxon>
        <taxon>Bacilli</taxon>
        <taxon>Bacillales</taxon>
        <taxon>Bacillaceae</taxon>
        <taxon>Evansella</taxon>
    </lineage>
</organism>
<dbReference type="PANTHER" id="PTHR10587:SF134">
    <property type="entry name" value="SECRETED PROTEIN"/>
    <property type="match status" value="1"/>
</dbReference>
<gene>
    <name evidence="2" type="ORF">SAMN05421736_10999</name>
</gene>
<accession>A0A1H3RXL1</accession>
<sequence>MNYFRRGLIVGVFFIALFIGLIFSLPEKSTDSTEQISRQESKTAGEHELLHRSQRFLAVDLLRDEIADVDVVLERWQNTDLEAQQWGEHVDGVKNRLNTEEKVVALTFDACGGPNGNGYDGELIDFLTEERIPATLFINARWIQNNQERFLALSRNELFTIANHGTDHIPLSMTGSTAWGITGTNNAEEVIAEVIVNQDLIFSLTGEYPTYFRSGTAFYDEIAVKIVEDLGLTVVNFDILGDAGATFTSSQVRDALLSAEPGSIALLHMNQPTSGTAEGVKNAIPLLREQGFTFVSLDDYPLTE</sequence>
<dbReference type="Pfam" id="PF01522">
    <property type="entry name" value="Polysacc_deac_1"/>
    <property type="match status" value="1"/>
</dbReference>
<dbReference type="Proteomes" id="UP000198935">
    <property type="component" value="Unassembled WGS sequence"/>
</dbReference>
<dbReference type="InterPro" id="IPR002509">
    <property type="entry name" value="NODB_dom"/>
</dbReference>
<evidence type="ECO:0000259" key="1">
    <source>
        <dbReference type="PROSITE" id="PS51677"/>
    </source>
</evidence>
<protein>
    <submittedName>
        <fullName evidence="2">Peptidoglycan/xylan/chitin deacetylase, PgdA/CDA1 family</fullName>
    </submittedName>
</protein>
<proteinExistence type="predicted"/>
<dbReference type="GO" id="GO:0016810">
    <property type="term" value="F:hydrolase activity, acting on carbon-nitrogen (but not peptide) bonds"/>
    <property type="evidence" value="ECO:0007669"/>
    <property type="project" value="InterPro"/>
</dbReference>
<dbReference type="EMBL" id="FNPI01000009">
    <property type="protein sequence ID" value="SDZ30058.1"/>
    <property type="molecule type" value="Genomic_DNA"/>
</dbReference>
<name>A0A1H3RXL1_9BACI</name>
<dbReference type="Gene3D" id="3.20.20.370">
    <property type="entry name" value="Glycoside hydrolase/deacetylase"/>
    <property type="match status" value="1"/>
</dbReference>
<dbReference type="InterPro" id="IPR011330">
    <property type="entry name" value="Glyco_hydro/deAcase_b/a-brl"/>
</dbReference>
<dbReference type="GO" id="GO:0005975">
    <property type="term" value="P:carbohydrate metabolic process"/>
    <property type="evidence" value="ECO:0007669"/>
    <property type="project" value="InterPro"/>
</dbReference>
<dbReference type="InterPro" id="IPR050248">
    <property type="entry name" value="Polysacc_deacetylase_ArnD"/>
</dbReference>
<dbReference type="CDD" id="cd10955">
    <property type="entry name" value="CE4_BH0857_like"/>
    <property type="match status" value="1"/>
</dbReference>
<dbReference type="SUPFAM" id="SSF88713">
    <property type="entry name" value="Glycoside hydrolase/deacetylase"/>
    <property type="match status" value="1"/>
</dbReference>
<dbReference type="OrthoDB" id="9784220at2"/>
<dbReference type="PROSITE" id="PS51677">
    <property type="entry name" value="NODB"/>
    <property type="match status" value="1"/>
</dbReference>
<evidence type="ECO:0000313" key="3">
    <source>
        <dbReference type="Proteomes" id="UP000198935"/>
    </source>
</evidence>
<dbReference type="AlphaFoldDB" id="A0A1H3RXL1"/>
<dbReference type="PANTHER" id="PTHR10587">
    <property type="entry name" value="GLYCOSYL TRANSFERASE-RELATED"/>
    <property type="match status" value="1"/>
</dbReference>
<keyword evidence="3" id="KW-1185">Reference proteome</keyword>
<dbReference type="STRING" id="1503961.SAMN05421736_10999"/>
<feature type="domain" description="NodB homology" evidence="1">
    <location>
        <begin position="102"/>
        <end position="295"/>
    </location>
</feature>
<reference evidence="3" key="1">
    <citation type="submission" date="2016-10" db="EMBL/GenBank/DDBJ databases">
        <authorList>
            <person name="Varghese N."/>
            <person name="Submissions S."/>
        </authorList>
    </citation>
    <scope>NUCLEOTIDE SEQUENCE [LARGE SCALE GENOMIC DNA]</scope>
    <source>
        <strain evidence="3">SP</strain>
    </source>
</reference>
<evidence type="ECO:0000313" key="2">
    <source>
        <dbReference type="EMBL" id="SDZ30058.1"/>
    </source>
</evidence>